<dbReference type="Pfam" id="PF07714">
    <property type="entry name" value="PK_Tyr_Ser-Thr"/>
    <property type="match status" value="1"/>
</dbReference>
<name>A0AAD4HUB2_9PEZI</name>
<dbReference type="InterPro" id="IPR000719">
    <property type="entry name" value="Prot_kinase_dom"/>
</dbReference>
<evidence type="ECO:0000313" key="12">
    <source>
        <dbReference type="Proteomes" id="UP001197093"/>
    </source>
</evidence>
<evidence type="ECO:0000256" key="9">
    <source>
        <dbReference type="ARBA" id="ARBA00048679"/>
    </source>
</evidence>
<comment type="subunit">
    <text evidence="2">Component of the EKC/KEOPS complex composed of at least BUD32, CGI121, GON7, KAE1 and PCC1; the whole complex dimerizes.</text>
</comment>
<dbReference type="EC" id="2.7.11.1" evidence="3"/>
<evidence type="ECO:0000256" key="3">
    <source>
        <dbReference type="ARBA" id="ARBA00012513"/>
    </source>
</evidence>
<dbReference type="GO" id="GO:0004674">
    <property type="term" value="F:protein serine/threonine kinase activity"/>
    <property type="evidence" value="ECO:0007669"/>
    <property type="project" value="UniProtKB-EC"/>
</dbReference>
<protein>
    <recommendedName>
        <fullName evidence="5">EKC/KEOPS complex subunit BUD32</fullName>
        <ecNumber evidence="3">2.7.11.1</ecNumber>
    </recommendedName>
    <alternativeName>
        <fullName evidence="6 7">Atypical Serine/threonine protein kinase BUD32</fullName>
    </alternativeName>
    <alternativeName>
        <fullName evidence="4">EKC/KEOPS complex subunit bud32</fullName>
    </alternativeName>
</protein>
<dbReference type="InterPro" id="IPR001245">
    <property type="entry name" value="Ser-Thr/Tyr_kinase_cat_dom"/>
</dbReference>
<organism evidence="11 12">
    <name type="scientific">Staphylotrichum longicolle</name>
    <dbReference type="NCBI Taxonomy" id="669026"/>
    <lineage>
        <taxon>Eukaryota</taxon>
        <taxon>Fungi</taxon>
        <taxon>Dikarya</taxon>
        <taxon>Ascomycota</taxon>
        <taxon>Pezizomycotina</taxon>
        <taxon>Sordariomycetes</taxon>
        <taxon>Sordariomycetidae</taxon>
        <taxon>Sordariales</taxon>
        <taxon>Chaetomiaceae</taxon>
        <taxon>Staphylotrichum</taxon>
    </lineage>
</organism>
<evidence type="ECO:0000256" key="5">
    <source>
        <dbReference type="ARBA" id="ARBA00019973"/>
    </source>
</evidence>
<evidence type="ECO:0000313" key="11">
    <source>
        <dbReference type="EMBL" id="KAG7286564.1"/>
    </source>
</evidence>
<gene>
    <name evidence="11" type="ORF">NEMBOFW57_008875</name>
</gene>
<comment type="function">
    <text evidence="1">Component of the EKC/KEOPS complex that is required for the formation of a threonylcarbamoyl group on adenosine at position 37 (t(6)A37) in tRNAs that read codons beginning with adenine. The complex is probably involved in the transfer of the threonylcarbamoyl moiety of threonylcarbamoyl-AMP (TC-AMP) to the N6 group of A37. BUD32 has ATPase activity in the context of the EKC/KEOPS complex and likely plays a supporting role to the catalytic subunit KAE1. The EKC/KEOPS complex also promotes both telomere uncapping and telomere elongation. The complex is required for efficient recruitment of transcriptional coactivators.</text>
</comment>
<dbReference type="InterPro" id="IPR011009">
    <property type="entry name" value="Kinase-like_dom_sf"/>
</dbReference>
<evidence type="ECO:0000259" key="10">
    <source>
        <dbReference type="PROSITE" id="PS50011"/>
    </source>
</evidence>
<dbReference type="Proteomes" id="UP001197093">
    <property type="component" value="Unassembled WGS sequence"/>
</dbReference>
<feature type="domain" description="Protein kinase" evidence="10">
    <location>
        <begin position="59"/>
        <end position="381"/>
    </location>
</feature>
<keyword evidence="12" id="KW-1185">Reference proteome</keyword>
<evidence type="ECO:0000256" key="4">
    <source>
        <dbReference type="ARBA" id="ARBA00013948"/>
    </source>
</evidence>
<dbReference type="PROSITE" id="PS00109">
    <property type="entry name" value="PROTEIN_KINASE_TYR"/>
    <property type="match status" value="1"/>
</dbReference>
<comment type="catalytic activity">
    <reaction evidence="8">
        <text>L-threonyl-[protein] + ATP = O-phospho-L-threonyl-[protein] + ADP + H(+)</text>
        <dbReference type="Rhea" id="RHEA:46608"/>
        <dbReference type="Rhea" id="RHEA-COMP:11060"/>
        <dbReference type="Rhea" id="RHEA-COMP:11605"/>
        <dbReference type="ChEBI" id="CHEBI:15378"/>
        <dbReference type="ChEBI" id="CHEBI:30013"/>
        <dbReference type="ChEBI" id="CHEBI:30616"/>
        <dbReference type="ChEBI" id="CHEBI:61977"/>
        <dbReference type="ChEBI" id="CHEBI:456216"/>
        <dbReference type="EC" id="2.7.11.1"/>
    </reaction>
</comment>
<comment type="catalytic activity">
    <reaction evidence="9">
        <text>L-seryl-[protein] + ATP = O-phospho-L-seryl-[protein] + ADP + H(+)</text>
        <dbReference type="Rhea" id="RHEA:17989"/>
        <dbReference type="Rhea" id="RHEA-COMP:9863"/>
        <dbReference type="Rhea" id="RHEA-COMP:11604"/>
        <dbReference type="ChEBI" id="CHEBI:15378"/>
        <dbReference type="ChEBI" id="CHEBI:29999"/>
        <dbReference type="ChEBI" id="CHEBI:30616"/>
        <dbReference type="ChEBI" id="CHEBI:83421"/>
        <dbReference type="ChEBI" id="CHEBI:456216"/>
        <dbReference type="EC" id="2.7.11.1"/>
    </reaction>
</comment>
<comment type="caution">
    <text evidence="11">The sequence shown here is derived from an EMBL/GenBank/DDBJ whole genome shotgun (WGS) entry which is preliminary data.</text>
</comment>
<dbReference type="Gene3D" id="1.10.510.10">
    <property type="entry name" value="Transferase(Phosphotransferase) domain 1"/>
    <property type="match status" value="1"/>
</dbReference>
<proteinExistence type="predicted"/>
<accession>A0AAD4HUB2</accession>
<evidence type="ECO:0000256" key="6">
    <source>
        <dbReference type="ARBA" id="ARBA00030980"/>
    </source>
</evidence>
<dbReference type="AlphaFoldDB" id="A0AAD4HUB2"/>
<dbReference type="Gene3D" id="3.30.200.20">
    <property type="entry name" value="Phosphorylase Kinase, domain 1"/>
    <property type="match status" value="1"/>
</dbReference>
<dbReference type="SUPFAM" id="SSF56112">
    <property type="entry name" value="Protein kinase-like (PK-like)"/>
    <property type="match status" value="1"/>
</dbReference>
<dbReference type="GO" id="GO:0005524">
    <property type="term" value="F:ATP binding"/>
    <property type="evidence" value="ECO:0007669"/>
    <property type="project" value="InterPro"/>
</dbReference>
<evidence type="ECO:0000256" key="8">
    <source>
        <dbReference type="ARBA" id="ARBA00047899"/>
    </source>
</evidence>
<evidence type="ECO:0000256" key="2">
    <source>
        <dbReference type="ARBA" id="ARBA00011534"/>
    </source>
</evidence>
<sequence>MIEPEGRLWAGSGNLLTGGPYTWNITDQDQRRYFSVTYAPPAAVEDVEETEEICMAQLRKHVDQLGPGVFGIRFSEPDGPVTLLTDRKHDVTVYVNNYPLSASGLPFPFKTVYLRSLTELDRFGPDVDLVSYQGPPCVAGAAAPTTKAAFKYWYMHNGMFRTWYELNSWSRLPRGHPHIVPFDAVVLDHHTDGVVGFTTKYIPGGTLQKNTATTRPFRLQWLRQLLSVVDDLNYTYGMMHQDIAARNLLVDETDNLRIFDFNYSIMIEKHYTPERDDTKGVILTLYEIITLDEHFREVPHAEQDAEAILKMKWEKHPDVQLDADVQHFGRPGLVVAERKTKEFFKPTNTWLEDLSRPYFNWERPASYNLGEALAKNETGKR</sequence>
<evidence type="ECO:0000256" key="7">
    <source>
        <dbReference type="ARBA" id="ARBA00033194"/>
    </source>
</evidence>
<dbReference type="InterPro" id="IPR008266">
    <property type="entry name" value="Tyr_kinase_AS"/>
</dbReference>
<dbReference type="PROSITE" id="PS50011">
    <property type="entry name" value="PROTEIN_KINASE_DOM"/>
    <property type="match status" value="1"/>
</dbReference>
<dbReference type="EMBL" id="JAHCVI010000004">
    <property type="protein sequence ID" value="KAG7286564.1"/>
    <property type="molecule type" value="Genomic_DNA"/>
</dbReference>
<evidence type="ECO:0000256" key="1">
    <source>
        <dbReference type="ARBA" id="ARBA00003747"/>
    </source>
</evidence>
<reference evidence="11" key="1">
    <citation type="submission" date="2023-02" db="EMBL/GenBank/DDBJ databases">
        <authorList>
            <person name="Palmer J.M."/>
        </authorList>
    </citation>
    <scope>NUCLEOTIDE SEQUENCE</scope>
    <source>
        <strain evidence="11">FW57</strain>
    </source>
</reference>